<evidence type="ECO:0000256" key="2">
    <source>
        <dbReference type="ARBA" id="ARBA00023287"/>
    </source>
</evidence>
<protein>
    <submittedName>
        <fullName evidence="4">Competence protein ComG</fullName>
    </submittedName>
</protein>
<keyword evidence="2" id="KW-0178">Competence</keyword>
<comment type="caution">
    <text evidence="4">The sequence shown here is derived from an EMBL/GenBank/DDBJ whole genome shotgun (WGS) entry which is preliminary data.</text>
</comment>
<organism evidence="4 5">
    <name type="scientific">Niallia nealsonii</name>
    <dbReference type="NCBI Taxonomy" id="115979"/>
    <lineage>
        <taxon>Bacteria</taxon>
        <taxon>Bacillati</taxon>
        <taxon>Bacillota</taxon>
        <taxon>Bacilli</taxon>
        <taxon>Bacillales</taxon>
        <taxon>Bacillaceae</taxon>
        <taxon>Niallia</taxon>
    </lineage>
</organism>
<proteinExistence type="predicted"/>
<evidence type="ECO:0000256" key="3">
    <source>
        <dbReference type="SAM" id="Phobius"/>
    </source>
</evidence>
<dbReference type="PIRSF" id="PIRSF021292">
    <property type="entry name" value="Competence_ComGD"/>
    <property type="match status" value="1"/>
</dbReference>
<dbReference type="GO" id="GO:0009986">
    <property type="term" value="C:cell surface"/>
    <property type="evidence" value="ECO:0007669"/>
    <property type="project" value="UniProtKB-SubCell"/>
</dbReference>
<comment type="subcellular location">
    <subcellularLocation>
        <location evidence="1">Cell surface</location>
    </subcellularLocation>
</comment>
<dbReference type="InterPro" id="IPR012902">
    <property type="entry name" value="N_methyl_site"/>
</dbReference>
<reference evidence="4 5" key="1">
    <citation type="journal article" date="2003" name="Int. J. Syst. Evol. Microbiol.">
        <title>Bacillus nealsonii sp. nov., isolated from a spacecraft-assembly facility, whose spores are gamma-radiation resistant.</title>
        <authorList>
            <person name="Venkateswaran K."/>
            <person name="Kempf M."/>
            <person name="Chen F."/>
            <person name="Satomi M."/>
            <person name="Nicholson W."/>
            <person name="Kern R."/>
        </authorList>
    </citation>
    <scope>NUCLEOTIDE SEQUENCE [LARGE SCALE GENOMIC DNA]</scope>
    <source>
        <strain evidence="4 5">FO-92</strain>
    </source>
</reference>
<dbReference type="Proteomes" id="UP000233375">
    <property type="component" value="Unassembled WGS sequence"/>
</dbReference>
<evidence type="ECO:0000256" key="1">
    <source>
        <dbReference type="ARBA" id="ARBA00004241"/>
    </source>
</evidence>
<dbReference type="RefSeq" id="WP_101174991.1">
    <property type="nucleotide sequence ID" value="NZ_PISE01000001.1"/>
</dbReference>
<gene>
    <name evidence="4" type="ORF">CWS01_00335</name>
</gene>
<sequence>MINEKGFTLLEMMVALSIFMILLSLSFLVFKPQMEMVKGNTFFTQLQADLFYAQSYALSHQMRMYVQFTPSKKEYAIKGDIATGEIIYRKYDETIVINEDRVSFNFSILPNGNMSKFATYPFSIDEKKYTLTIQIGQGRFYVTKW</sequence>
<accession>A0A2N0Z882</accession>
<dbReference type="OrthoDB" id="1653576at2"/>
<dbReference type="GO" id="GO:0030420">
    <property type="term" value="P:establishment of competence for transformation"/>
    <property type="evidence" value="ECO:0007669"/>
    <property type="project" value="UniProtKB-KW"/>
</dbReference>
<dbReference type="NCBIfam" id="NF040982">
    <property type="entry name" value="ComGD"/>
    <property type="match status" value="1"/>
</dbReference>
<evidence type="ECO:0000313" key="4">
    <source>
        <dbReference type="EMBL" id="PKG25712.1"/>
    </source>
</evidence>
<dbReference type="PROSITE" id="PS00409">
    <property type="entry name" value="PROKAR_NTER_METHYL"/>
    <property type="match status" value="1"/>
</dbReference>
<dbReference type="InterPro" id="IPR045584">
    <property type="entry name" value="Pilin-like"/>
</dbReference>
<keyword evidence="3" id="KW-0472">Membrane</keyword>
<keyword evidence="5" id="KW-1185">Reference proteome</keyword>
<keyword evidence="3" id="KW-0812">Transmembrane</keyword>
<dbReference type="EMBL" id="PISE01000001">
    <property type="protein sequence ID" value="PKG25712.1"/>
    <property type="molecule type" value="Genomic_DNA"/>
</dbReference>
<dbReference type="NCBIfam" id="TIGR02532">
    <property type="entry name" value="IV_pilin_GFxxxE"/>
    <property type="match status" value="1"/>
</dbReference>
<dbReference type="SUPFAM" id="SSF54523">
    <property type="entry name" value="Pili subunits"/>
    <property type="match status" value="1"/>
</dbReference>
<evidence type="ECO:0000313" key="5">
    <source>
        <dbReference type="Proteomes" id="UP000233375"/>
    </source>
</evidence>
<dbReference type="AlphaFoldDB" id="A0A2N0Z882"/>
<name>A0A2N0Z882_9BACI</name>
<dbReference type="Pfam" id="PF07963">
    <property type="entry name" value="N_methyl"/>
    <property type="match status" value="1"/>
</dbReference>
<feature type="transmembrane region" description="Helical" evidence="3">
    <location>
        <begin position="12"/>
        <end position="30"/>
    </location>
</feature>
<keyword evidence="3" id="KW-1133">Transmembrane helix</keyword>
<dbReference type="InterPro" id="IPR016785">
    <property type="entry name" value="ComGD"/>
</dbReference>